<keyword evidence="6" id="KW-1185">Reference proteome</keyword>
<comment type="caution">
    <text evidence="5">The sequence shown here is derived from an EMBL/GenBank/DDBJ whole genome shotgun (WGS) entry which is preliminary data.</text>
</comment>
<dbReference type="InterPro" id="IPR005877">
    <property type="entry name" value="YSIRK_signal_dom"/>
</dbReference>
<feature type="compositionally biased region" description="Polar residues" evidence="2">
    <location>
        <begin position="155"/>
        <end position="171"/>
    </location>
</feature>
<feature type="compositionally biased region" description="Polar residues" evidence="2">
    <location>
        <begin position="80"/>
        <end position="94"/>
    </location>
</feature>
<dbReference type="EMBL" id="JACIVA010000059">
    <property type="protein sequence ID" value="MBB1098329.1"/>
    <property type="molecule type" value="Genomic_DNA"/>
</dbReference>
<dbReference type="SUPFAM" id="SSF46997">
    <property type="entry name" value="Bacterial immunoglobulin/albumin-binding domains"/>
    <property type="match status" value="1"/>
</dbReference>
<dbReference type="AlphaFoldDB" id="A0A7W3UMK6"/>
<feature type="compositionally biased region" description="Polar residues" evidence="2">
    <location>
        <begin position="106"/>
        <end position="146"/>
    </location>
</feature>
<dbReference type="InterPro" id="IPR041498">
    <property type="entry name" value="Big_6"/>
</dbReference>
<protein>
    <submittedName>
        <fullName evidence="5">FIVAR domain-containing protein</fullName>
    </submittedName>
</protein>
<evidence type="ECO:0000313" key="5">
    <source>
        <dbReference type="EMBL" id="MBB1098329.1"/>
    </source>
</evidence>
<feature type="domain" description="YSIRK Gram-positive signal peptide" evidence="3">
    <location>
        <begin position="17"/>
        <end position="40"/>
    </location>
</feature>
<dbReference type="Gene3D" id="1.20.120.1850">
    <property type="entry name" value="Ebh helix bundles repeating unit (S and A modules)"/>
    <property type="match status" value="1"/>
</dbReference>
<keyword evidence="1" id="KW-0732">Signal</keyword>
<dbReference type="InterPro" id="IPR009063">
    <property type="entry name" value="Ig/albumin-bd_sf"/>
</dbReference>
<feature type="region of interest" description="Disordered" evidence="2">
    <location>
        <begin position="80"/>
        <end position="211"/>
    </location>
</feature>
<feature type="compositionally biased region" description="Polar residues" evidence="2">
    <location>
        <begin position="958"/>
        <end position="977"/>
    </location>
</feature>
<reference evidence="5 6" key="1">
    <citation type="submission" date="2020-07" db="EMBL/GenBank/DDBJ databases">
        <title>Description of Limosilactobacillus balticus sp. nov., Limosilactobacillus agrestis sp. nov., Limosilactobacillus albertensis sp. nov., Limosilactobacillus rudii sp. nov., Limosilactobacillus fastidiosus sp. nov., five novel Limosilactobacillus species isolated from the vertebrate gastrointestinal tract, and proposal of 6 subspecies of Limosilactobacillus reuteri adapted to the gastrointestinal tract of specific vertebrate hosts.</title>
        <authorList>
            <person name="Li F."/>
            <person name="Cheng C."/>
            <person name="Zheng J."/>
            <person name="Quevedo R.M."/>
            <person name="Li J."/>
            <person name="Roos S."/>
            <person name="Gaenzle M.G."/>
            <person name="Walter J."/>
        </authorList>
    </citation>
    <scope>NUCLEOTIDE SEQUENCE [LARGE SCALE GENOMIC DNA]</scope>
    <source>
        <strain evidence="5 6">STM2_1</strain>
    </source>
</reference>
<dbReference type="Proteomes" id="UP000517106">
    <property type="component" value="Unassembled WGS sequence"/>
</dbReference>
<name>A0A7W3UMK6_9LACO</name>
<dbReference type="Pfam" id="PF17936">
    <property type="entry name" value="Big_6"/>
    <property type="match status" value="1"/>
</dbReference>
<sequence>MVSKNNRKLIAEKNRKNEKQRFALRKLNVGVASVLLGITFSVYGGGQIVAHADTGNSVDHADTTNTDDQQLLADQKEVTLTTKAGDQTSANQTATDEKANQKTEEGQNSATNDNTNEKQNNTAVNNDGSAKQQTSSNQVSEKSVTASGDKGSVALASTDQDTDKQAANASDNGGAAQIATDADSTTNDQKDRDKTADTQNSEKKTNTITLGKGSMITNGELLKTSLVQDAHTATVTTAAEFKKAISDKNINTINVAADITVPSGSISARDLTIQSDPNSNKKYTLDFQDNYYNMSSNNTVTYSNLNIFSRSYWGLICNVQNTIFKDIYFKGSQLVYTNKASTITFEGTNTAQTVNSYVGLDGKEVYTDQANSKTNNKQQIIEFRNVAGKVVFASGTNTTLRTVSGNPIQIDGKGSSVVVEDNANVTLNPHTGNRVEGFNSSTQTIARGLYVNKNSSVSIGKNAILTINTEKTGSDKYVSGGLYLGDGSTITNNGSLIINNNGDPTASNEKRVGPIYLDGAATITNNGTLQVNATNLDTYSGGLINAGTGTVDLAAHSNFSISGDGSGDITAINLSGGKFTSDQPGEFNIDLSKNTGSNKALIQNGTINFTRVKTKLADGQESAPIKSIKVTFKNGVPTVDSIVGPNETGVNNVVSTLTNPDVYKSTAYFTASGEDVNINSVKLENGTNDNKQIAGNVTSESGNGDIYVNVTIKNGDGSTVTLPTTASVDQYTVNSDGNNTTKLNYTTKTDENGNFTVPLVDANGNKITLTKGATITVNATKNYVDATPDTITYSPADKTKLEEALNEASTVENSDAYKNADSDLQKAYTDAIKAGQDVDKNDLATEEQVSTALTNITNARNALNGMANPTDNKLNTTTDSTTGTKTTTLTGKAEAGSTVTAKKSDGTVIGTAQAGDDGTYSIVIPQKDINGTNIKVSAAKDGKKSSDTSVETSVDKTALTNDVNGQSATHNDPSYINGSEEAKKAYDKAVSDG</sequence>
<feature type="compositionally biased region" description="Basic and acidic residues" evidence="2">
    <location>
        <begin position="95"/>
        <end position="105"/>
    </location>
</feature>
<proteinExistence type="predicted"/>
<dbReference type="NCBIfam" id="TIGR01168">
    <property type="entry name" value="YSIRK_signal"/>
    <property type="match status" value="1"/>
</dbReference>
<dbReference type="Pfam" id="PF07554">
    <property type="entry name" value="FIVAR"/>
    <property type="match status" value="2"/>
</dbReference>
<feature type="domain" description="Bacterial Ig" evidence="4">
    <location>
        <begin position="878"/>
        <end position="950"/>
    </location>
</feature>
<evidence type="ECO:0000256" key="1">
    <source>
        <dbReference type="ARBA" id="ARBA00022729"/>
    </source>
</evidence>
<dbReference type="Gene3D" id="1.20.5.420">
    <property type="entry name" value="Immunoglobulin FC, subunit C"/>
    <property type="match status" value="1"/>
</dbReference>
<evidence type="ECO:0000259" key="3">
    <source>
        <dbReference type="Pfam" id="PF04650"/>
    </source>
</evidence>
<feature type="region of interest" description="Disordered" evidence="2">
    <location>
        <begin position="938"/>
        <end position="993"/>
    </location>
</feature>
<dbReference type="Pfam" id="PF20585">
    <property type="entry name" value="Pectate_lyase_5"/>
    <property type="match status" value="1"/>
</dbReference>
<feature type="compositionally biased region" description="Basic and acidic residues" evidence="2">
    <location>
        <begin position="980"/>
        <end position="993"/>
    </location>
</feature>
<feature type="compositionally biased region" description="Basic and acidic residues" evidence="2">
    <location>
        <begin position="188"/>
        <end position="205"/>
    </location>
</feature>
<feature type="compositionally biased region" description="Low complexity" evidence="2">
    <location>
        <begin position="870"/>
        <end position="890"/>
    </location>
</feature>
<evidence type="ECO:0000259" key="4">
    <source>
        <dbReference type="Pfam" id="PF17936"/>
    </source>
</evidence>
<accession>A0A7W3UMK6</accession>
<evidence type="ECO:0000313" key="6">
    <source>
        <dbReference type="Proteomes" id="UP000517106"/>
    </source>
</evidence>
<organism evidence="5 6">
    <name type="scientific">Limosilactobacillus rudii</name>
    <dbReference type="NCBI Taxonomy" id="2759755"/>
    <lineage>
        <taxon>Bacteria</taxon>
        <taxon>Bacillati</taxon>
        <taxon>Bacillota</taxon>
        <taxon>Bacilli</taxon>
        <taxon>Lactobacillales</taxon>
        <taxon>Lactobacillaceae</taxon>
        <taxon>Limosilactobacillus</taxon>
    </lineage>
</organism>
<dbReference type="Pfam" id="PF04650">
    <property type="entry name" value="YSIRK_signal"/>
    <property type="match status" value="1"/>
</dbReference>
<dbReference type="InterPro" id="IPR046776">
    <property type="entry name" value="Pectate_lyase_5"/>
</dbReference>
<feature type="region of interest" description="Disordered" evidence="2">
    <location>
        <begin position="862"/>
        <end position="890"/>
    </location>
</feature>
<evidence type="ECO:0000256" key="2">
    <source>
        <dbReference type="SAM" id="MobiDB-lite"/>
    </source>
</evidence>
<dbReference type="RefSeq" id="WP_182597036.1">
    <property type="nucleotide sequence ID" value="NZ_JACIVA010000059.1"/>
</dbReference>
<feature type="non-terminal residue" evidence="5">
    <location>
        <position position="993"/>
    </location>
</feature>
<gene>
    <name evidence="5" type="ORF">H5S09_10365</name>
</gene>